<dbReference type="GO" id="GO:0008270">
    <property type="term" value="F:zinc ion binding"/>
    <property type="evidence" value="ECO:0007669"/>
    <property type="project" value="UniProtKB-KW"/>
</dbReference>
<accession>A0AAW8EXT8</accession>
<dbReference type="RefSeq" id="WP_307296958.1">
    <property type="nucleotide sequence ID" value="NZ_JAUSXV010000001.1"/>
</dbReference>
<dbReference type="Proteomes" id="UP001244427">
    <property type="component" value="Unassembled WGS sequence"/>
</dbReference>
<feature type="domain" description="SWIM-type" evidence="3">
    <location>
        <begin position="61"/>
        <end position="95"/>
    </location>
</feature>
<feature type="compositionally biased region" description="Basic and acidic residues" evidence="2">
    <location>
        <begin position="319"/>
        <end position="333"/>
    </location>
</feature>
<evidence type="ECO:0000256" key="1">
    <source>
        <dbReference type="PROSITE-ProRule" id="PRU00325"/>
    </source>
</evidence>
<dbReference type="AlphaFoldDB" id="A0AAW8EXT8"/>
<keyword evidence="1" id="KW-0862">Zinc</keyword>
<sequence length="357" mass="38632">MPAPHVDLRDLMQITDAGGYTRGLAYFREGNVLDLIWHEDRQELEAYVKGSAGAQYLSEVTFISSSGKRRVRSTRCTCPVGSACKHVVAALLASNVHEYNQQAGVASTAHTSEPALPAPAPAAPSWRALTGPTSAEHFQPLGLGVELRHREPRGDNHWAPRAVRPATPRDLAKPTGDLQLAIRPLMRSQQTGAWIQGHAGWDTVRRDVAKFGRAQSRWFGDLLSISRDSLLSGNAGEWLVLDQIESTLLWAHLRAGAALGIPLISAHKSASVRLADAAEITATIIRDDDGALSISAEITIDGRAVPAPEVHPVGRQRRLRGDPAREHDGDRPRRACPVGARAHPALGATGDRCARRR</sequence>
<dbReference type="InterPro" id="IPR007527">
    <property type="entry name" value="Znf_SWIM"/>
</dbReference>
<evidence type="ECO:0000256" key="2">
    <source>
        <dbReference type="SAM" id="MobiDB-lite"/>
    </source>
</evidence>
<keyword evidence="1" id="KW-0863">Zinc-finger</keyword>
<keyword evidence="5" id="KW-1185">Reference proteome</keyword>
<name>A0AAW8EXT8_9MICO</name>
<proteinExistence type="predicted"/>
<dbReference type="PROSITE" id="PS50966">
    <property type="entry name" value="ZF_SWIM"/>
    <property type="match status" value="1"/>
</dbReference>
<protein>
    <recommendedName>
        <fullName evidence="3">SWIM-type domain-containing protein</fullName>
    </recommendedName>
</protein>
<gene>
    <name evidence="4" type="ORF">QFZ53_002537</name>
</gene>
<evidence type="ECO:0000313" key="4">
    <source>
        <dbReference type="EMBL" id="MDQ0648341.1"/>
    </source>
</evidence>
<organism evidence="4 5">
    <name type="scientific">Microbacterium natoriense</name>
    <dbReference type="NCBI Taxonomy" id="284570"/>
    <lineage>
        <taxon>Bacteria</taxon>
        <taxon>Bacillati</taxon>
        <taxon>Actinomycetota</taxon>
        <taxon>Actinomycetes</taxon>
        <taxon>Micrococcales</taxon>
        <taxon>Microbacteriaceae</taxon>
        <taxon>Microbacterium</taxon>
    </lineage>
</organism>
<evidence type="ECO:0000313" key="5">
    <source>
        <dbReference type="Proteomes" id="UP001244427"/>
    </source>
</evidence>
<evidence type="ECO:0000259" key="3">
    <source>
        <dbReference type="PROSITE" id="PS50966"/>
    </source>
</evidence>
<feature type="region of interest" description="Disordered" evidence="2">
    <location>
        <begin position="309"/>
        <end position="357"/>
    </location>
</feature>
<reference evidence="4 5" key="1">
    <citation type="submission" date="2023-07" db="EMBL/GenBank/DDBJ databases">
        <title>Comparative genomics of wheat-associated soil bacteria to identify genetic determinants of phenazine resistance.</title>
        <authorList>
            <person name="Mouncey N."/>
        </authorList>
    </citation>
    <scope>NUCLEOTIDE SEQUENCE [LARGE SCALE GENOMIC DNA]</scope>
    <source>
        <strain evidence="4 5">W4I9-1</strain>
    </source>
</reference>
<dbReference type="EMBL" id="JAUSXV010000001">
    <property type="protein sequence ID" value="MDQ0648341.1"/>
    <property type="molecule type" value="Genomic_DNA"/>
</dbReference>
<keyword evidence="1" id="KW-0479">Metal-binding</keyword>
<comment type="caution">
    <text evidence="4">The sequence shown here is derived from an EMBL/GenBank/DDBJ whole genome shotgun (WGS) entry which is preliminary data.</text>
</comment>
<dbReference type="Pfam" id="PF04434">
    <property type="entry name" value="SWIM"/>
    <property type="match status" value="1"/>
</dbReference>